<dbReference type="EMBL" id="GDRN01076011">
    <property type="protein sequence ID" value="JAI62956.1"/>
    <property type="molecule type" value="Transcribed_RNA"/>
</dbReference>
<evidence type="ECO:0000256" key="2">
    <source>
        <dbReference type="RuleBase" id="RU000363"/>
    </source>
</evidence>
<dbReference type="CDD" id="cd05327">
    <property type="entry name" value="retinol-DH_like_SDR_c_like"/>
    <property type="match status" value="1"/>
</dbReference>
<accession>A0A0P4W363</accession>
<organism evidence="4">
    <name type="scientific">Scylla olivacea</name>
    <name type="common">Orange mud crab</name>
    <name type="synonym">Cancer olivacea</name>
    <dbReference type="NCBI Taxonomy" id="85551"/>
    <lineage>
        <taxon>Eukaryota</taxon>
        <taxon>Metazoa</taxon>
        <taxon>Ecdysozoa</taxon>
        <taxon>Arthropoda</taxon>
        <taxon>Crustacea</taxon>
        <taxon>Multicrustacea</taxon>
        <taxon>Malacostraca</taxon>
        <taxon>Eumalacostraca</taxon>
        <taxon>Eucarida</taxon>
        <taxon>Decapoda</taxon>
        <taxon>Pleocyemata</taxon>
        <taxon>Brachyura</taxon>
        <taxon>Eubrachyura</taxon>
        <taxon>Portunoidea</taxon>
        <taxon>Portunidae</taxon>
        <taxon>Portuninae</taxon>
        <taxon>Scylla</taxon>
    </lineage>
</organism>
<dbReference type="PRINTS" id="PR00081">
    <property type="entry name" value="GDHRDH"/>
</dbReference>
<dbReference type="Pfam" id="PF00106">
    <property type="entry name" value="adh_short"/>
    <property type="match status" value="1"/>
</dbReference>
<dbReference type="PANTHER" id="PTHR43157:SF31">
    <property type="entry name" value="PHOSPHATIDYLINOSITOL-GLYCAN BIOSYNTHESIS CLASS F PROTEIN"/>
    <property type="match status" value="1"/>
</dbReference>
<dbReference type="AlphaFoldDB" id="A0A0P4W363"/>
<protein>
    <submittedName>
        <fullName evidence="4">Uncharacterized protein</fullName>
    </submittedName>
</protein>
<dbReference type="Gene3D" id="3.40.50.720">
    <property type="entry name" value="NAD(P)-binding Rossmann-like Domain"/>
    <property type="match status" value="1"/>
</dbReference>
<dbReference type="PRINTS" id="PR00080">
    <property type="entry name" value="SDRFAMILY"/>
</dbReference>
<dbReference type="PANTHER" id="PTHR43157">
    <property type="entry name" value="PHOSPHATIDYLINOSITOL-GLYCAN BIOSYNTHESIS CLASS F PROTEIN-RELATED"/>
    <property type="match status" value="1"/>
</dbReference>
<reference evidence="4" key="1">
    <citation type="submission" date="2015-09" db="EMBL/GenBank/DDBJ databases">
        <title>Scylla olivacea transcriptome.</title>
        <authorList>
            <person name="Ikhwanuddin M."/>
        </authorList>
    </citation>
    <scope>NUCLEOTIDE SEQUENCE</scope>
</reference>
<keyword evidence="3" id="KW-0472">Membrane</keyword>
<keyword evidence="1" id="KW-0560">Oxidoreductase</keyword>
<feature type="transmembrane region" description="Helical" evidence="3">
    <location>
        <begin position="12"/>
        <end position="29"/>
    </location>
</feature>
<name>A0A0P4W363_SCYOL</name>
<dbReference type="SUPFAM" id="SSF51735">
    <property type="entry name" value="NAD(P)-binding Rossmann-fold domains"/>
    <property type="match status" value="1"/>
</dbReference>
<evidence type="ECO:0000313" key="4">
    <source>
        <dbReference type="EMBL" id="JAI62956.1"/>
    </source>
</evidence>
<dbReference type="InterPro" id="IPR002347">
    <property type="entry name" value="SDR_fam"/>
</dbReference>
<dbReference type="InterPro" id="IPR036291">
    <property type="entry name" value="NAD(P)-bd_dom_sf"/>
</dbReference>
<sequence>MGIEGYIHKWATTLWTYLVLYLLGAWYMVKELLVPHRTPTGITNQKGRVAVITGGGRGIGLQTVRQFLLLEMTVIIGGRDVKSIEEAVSRLRSEGVNTGTVKCFEMDLCSLTSVRNFAKTFTNLGMPLHVLVNNAGIMFWPWNVTEDGHEHHWSVNYLGHFLLSHLLAPHLAASSTLNQPSRVVNLSSSIHYMGGINFNDVNNKKNYSPQRAYAQSKLAQMMFTITLNERMAKQGVLALAVHPGVVATELFQHVTWAKTFPRLASTFLKTPSQGSDTVVYVALSQEVKEGGHYYENCQCTQPAAAALKSDDRNRLWDLTCRQLDIQEFGKV</sequence>
<evidence type="ECO:0000256" key="1">
    <source>
        <dbReference type="ARBA" id="ARBA00023002"/>
    </source>
</evidence>
<keyword evidence="3" id="KW-1133">Transmembrane helix</keyword>
<proteinExistence type="inferred from homology"/>
<comment type="similarity">
    <text evidence="2">Belongs to the short-chain dehydrogenases/reductases (SDR) family.</text>
</comment>
<keyword evidence="3" id="KW-0812">Transmembrane</keyword>
<dbReference type="GO" id="GO:0016491">
    <property type="term" value="F:oxidoreductase activity"/>
    <property type="evidence" value="ECO:0007669"/>
    <property type="project" value="UniProtKB-KW"/>
</dbReference>
<evidence type="ECO:0000256" key="3">
    <source>
        <dbReference type="SAM" id="Phobius"/>
    </source>
</evidence>